<dbReference type="Pfam" id="PF00582">
    <property type="entry name" value="Usp"/>
    <property type="match status" value="1"/>
</dbReference>
<dbReference type="InterPro" id="IPR006016">
    <property type="entry name" value="UspA"/>
</dbReference>
<dbReference type="Gene3D" id="3.40.50.620">
    <property type="entry name" value="HUPs"/>
    <property type="match status" value="2"/>
</dbReference>
<dbReference type="RefSeq" id="WP_380848839.1">
    <property type="nucleotide sequence ID" value="NZ_JBHSKM010000003.1"/>
</dbReference>
<dbReference type="PRINTS" id="PR01438">
    <property type="entry name" value="UNVRSLSTRESS"/>
</dbReference>
<dbReference type="SUPFAM" id="SSF52402">
    <property type="entry name" value="Adenine nucleotide alpha hydrolases-like"/>
    <property type="match status" value="2"/>
</dbReference>
<proteinExistence type="inferred from homology"/>
<comment type="similarity">
    <text evidence="1">Belongs to the universal stress protein A family.</text>
</comment>
<keyword evidence="4" id="KW-1185">Reference proteome</keyword>
<dbReference type="InterPro" id="IPR014729">
    <property type="entry name" value="Rossmann-like_a/b/a_fold"/>
</dbReference>
<accession>A0ABW0CEQ5</accession>
<sequence>MSLSTVVAGVDGSLVSVRALDRAAREAVRRGVPLRVMYAVPDHDAAEPVLASAVSRVHRRHPGLPVTTLAVETSAVEALASASTDAALTVVGTRGLGAVAGLVRGAVSARLVAKAHGPLLVVRGDRPHDDIGDVLLALERDTDAEAAVQAMREAARRGVRLRVLRSHTRVEPAAVPRFTMAGPRDRGPGVEVENRTHRTTAAQAQTLVEATRRAAVVVAGSPRGVRPGPVVHALLRRSHCPVIVVPCG</sequence>
<name>A0ABW0CEQ5_STRCD</name>
<organism evidence="3 4">
    <name type="scientific">Streptomyces coerulescens</name>
    <dbReference type="NCBI Taxonomy" id="29304"/>
    <lineage>
        <taxon>Bacteria</taxon>
        <taxon>Bacillati</taxon>
        <taxon>Actinomycetota</taxon>
        <taxon>Actinomycetes</taxon>
        <taxon>Kitasatosporales</taxon>
        <taxon>Streptomycetaceae</taxon>
        <taxon>Streptomyces</taxon>
    </lineage>
</organism>
<gene>
    <name evidence="3" type="ORF">ACFPQ9_07895</name>
</gene>
<protein>
    <submittedName>
        <fullName evidence="3">Universal stress protein</fullName>
    </submittedName>
</protein>
<feature type="domain" description="UspA" evidence="2">
    <location>
        <begin position="5"/>
        <end position="123"/>
    </location>
</feature>
<dbReference type="InterPro" id="IPR006015">
    <property type="entry name" value="Universal_stress_UspA"/>
</dbReference>
<evidence type="ECO:0000259" key="2">
    <source>
        <dbReference type="Pfam" id="PF00582"/>
    </source>
</evidence>
<comment type="caution">
    <text evidence="3">The sequence shown here is derived from an EMBL/GenBank/DDBJ whole genome shotgun (WGS) entry which is preliminary data.</text>
</comment>
<reference evidence="4" key="1">
    <citation type="journal article" date="2019" name="Int. J. Syst. Evol. Microbiol.">
        <title>The Global Catalogue of Microorganisms (GCM) 10K type strain sequencing project: providing services to taxonomists for standard genome sequencing and annotation.</title>
        <authorList>
            <consortium name="The Broad Institute Genomics Platform"/>
            <consortium name="The Broad Institute Genome Sequencing Center for Infectious Disease"/>
            <person name="Wu L."/>
            <person name="Ma J."/>
        </authorList>
    </citation>
    <scope>NUCLEOTIDE SEQUENCE [LARGE SCALE GENOMIC DNA]</scope>
    <source>
        <strain evidence="4">KCTC 42586</strain>
    </source>
</reference>
<dbReference type="EMBL" id="JBHSKM010000003">
    <property type="protein sequence ID" value="MFC5213757.1"/>
    <property type="molecule type" value="Genomic_DNA"/>
</dbReference>
<evidence type="ECO:0000313" key="4">
    <source>
        <dbReference type="Proteomes" id="UP001596263"/>
    </source>
</evidence>
<evidence type="ECO:0000256" key="1">
    <source>
        <dbReference type="ARBA" id="ARBA00008791"/>
    </source>
</evidence>
<evidence type="ECO:0000313" key="3">
    <source>
        <dbReference type="EMBL" id="MFC5213757.1"/>
    </source>
</evidence>
<dbReference type="Proteomes" id="UP001596263">
    <property type="component" value="Unassembled WGS sequence"/>
</dbReference>